<name>A0A2M6XUC6_9BACT</name>
<dbReference type="SUPFAM" id="SSF53448">
    <property type="entry name" value="Nucleotide-diphospho-sugar transferases"/>
    <property type="match status" value="1"/>
</dbReference>
<dbReference type="GO" id="GO:0016757">
    <property type="term" value="F:glycosyltransferase activity"/>
    <property type="evidence" value="ECO:0007669"/>
    <property type="project" value="UniProtKB-KW"/>
</dbReference>
<evidence type="ECO:0000256" key="4">
    <source>
        <dbReference type="SAM" id="Phobius"/>
    </source>
</evidence>
<evidence type="ECO:0000313" key="7">
    <source>
        <dbReference type="Proteomes" id="UP000229784"/>
    </source>
</evidence>
<dbReference type="Proteomes" id="UP000229784">
    <property type="component" value="Unassembled WGS sequence"/>
</dbReference>
<dbReference type="InterPro" id="IPR029044">
    <property type="entry name" value="Nucleotide-diphossugar_trans"/>
</dbReference>
<keyword evidence="4" id="KW-0472">Membrane</keyword>
<sequence length="352" mass="41100">MDGEKNKIVVVIISYNGWQYLPDCFRSLEEQTLLPEEIIIVDNNSNDGTKELLADLASLTLKVKIIFNKKNLGFAQANNQGITEALKINPDYIFLLNQDTVCHRECLEQLAKSDSREQVFAKQALILCWPPENGLIQTAGDKIHFLGFGHSGDYRLQITGYRLQVKEITYASGAAMFINAQALEEVGLFDKDSFMYHDDMEICLRARFLGYKIILAPQALVYHKYTEKISRLRWYWSERNRLLTLIKFYKLPTLILLFIPLILMELGVLGYSLVTGWFLLKIKSYFSILWQLPKTLWKRRKIQMFRQISDYELAQILEGEFHFAGLEHPLIKYIVNPVFGFFWRICKNLIFW</sequence>
<dbReference type="InterPro" id="IPR001173">
    <property type="entry name" value="Glyco_trans_2-like"/>
</dbReference>
<dbReference type="EMBL" id="PEXQ01000044">
    <property type="protein sequence ID" value="PIU15390.1"/>
    <property type="molecule type" value="Genomic_DNA"/>
</dbReference>
<evidence type="ECO:0000313" key="6">
    <source>
        <dbReference type="EMBL" id="PIU15390.1"/>
    </source>
</evidence>
<reference evidence="7" key="1">
    <citation type="submission" date="2017-09" db="EMBL/GenBank/DDBJ databases">
        <title>Depth-based differentiation of microbial function through sediment-hosted aquifers and enrichment of novel symbionts in the deep terrestrial subsurface.</title>
        <authorList>
            <person name="Probst A.J."/>
            <person name="Ladd B."/>
            <person name="Jarett J.K."/>
            <person name="Geller-Mcgrath D.E."/>
            <person name="Sieber C.M.K."/>
            <person name="Emerson J.B."/>
            <person name="Anantharaman K."/>
            <person name="Thomas B.C."/>
            <person name="Malmstrom R."/>
            <person name="Stieglmeier M."/>
            <person name="Klingl A."/>
            <person name="Woyke T."/>
            <person name="Ryan C.M."/>
            <person name="Banfield J.F."/>
        </authorList>
    </citation>
    <scope>NUCLEOTIDE SEQUENCE [LARGE SCALE GENOMIC DNA]</scope>
</reference>
<feature type="domain" description="Glycosyltransferase 2-like" evidence="5">
    <location>
        <begin position="10"/>
        <end position="116"/>
    </location>
</feature>
<protein>
    <recommendedName>
        <fullName evidence="5">Glycosyltransferase 2-like domain-containing protein</fullName>
    </recommendedName>
</protein>
<feature type="transmembrane region" description="Helical" evidence="4">
    <location>
        <begin position="269"/>
        <end position="292"/>
    </location>
</feature>
<dbReference type="AlphaFoldDB" id="A0A2M6XUC6"/>
<gene>
    <name evidence="6" type="ORF">COT20_01780</name>
</gene>
<comment type="similarity">
    <text evidence="1">Belongs to the glycosyltransferase 2 family.</text>
</comment>
<dbReference type="Pfam" id="PF00535">
    <property type="entry name" value="Glycos_transf_2"/>
    <property type="match status" value="1"/>
</dbReference>
<proteinExistence type="inferred from homology"/>
<evidence type="ECO:0000256" key="2">
    <source>
        <dbReference type="ARBA" id="ARBA00022676"/>
    </source>
</evidence>
<keyword evidence="4" id="KW-0812">Transmembrane</keyword>
<accession>A0A2M6XUC6</accession>
<keyword evidence="4" id="KW-1133">Transmembrane helix</keyword>
<organism evidence="6 7">
    <name type="scientific">bacterium (Candidatus Gribaldobacteria) CG08_land_8_20_14_0_20_39_15</name>
    <dbReference type="NCBI Taxonomy" id="2014273"/>
    <lineage>
        <taxon>Bacteria</taxon>
        <taxon>Candidatus Gribaldobacteria</taxon>
    </lineage>
</organism>
<keyword evidence="2" id="KW-0328">Glycosyltransferase</keyword>
<evidence type="ECO:0000259" key="5">
    <source>
        <dbReference type="Pfam" id="PF00535"/>
    </source>
</evidence>
<dbReference type="CDD" id="cd04186">
    <property type="entry name" value="GT_2_like_c"/>
    <property type="match status" value="1"/>
</dbReference>
<evidence type="ECO:0000256" key="3">
    <source>
        <dbReference type="ARBA" id="ARBA00022679"/>
    </source>
</evidence>
<dbReference type="PANTHER" id="PTHR43179">
    <property type="entry name" value="RHAMNOSYLTRANSFERASE WBBL"/>
    <property type="match status" value="1"/>
</dbReference>
<dbReference type="PANTHER" id="PTHR43179:SF12">
    <property type="entry name" value="GALACTOFURANOSYLTRANSFERASE GLFT2"/>
    <property type="match status" value="1"/>
</dbReference>
<comment type="caution">
    <text evidence="6">The sequence shown here is derived from an EMBL/GenBank/DDBJ whole genome shotgun (WGS) entry which is preliminary data.</text>
</comment>
<dbReference type="Gene3D" id="3.90.550.10">
    <property type="entry name" value="Spore Coat Polysaccharide Biosynthesis Protein SpsA, Chain A"/>
    <property type="match status" value="1"/>
</dbReference>
<evidence type="ECO:0000256" key="1">
    <source>
        <dbReference type="ARBA" id="ARBA00006739"/>
    </source>
</evidence>
<keyword evidence="3" id="KW-0808">Transferase</keyword>